<keyword evidence="2" id="KW-1185">Reference proteome</keyword>
<dbReference type="PANTHER" id="PTHR13627">
    <property type="entry name" value="FUKUTIN RELATED PROTEIN"/>
    <property type="match status" value="1"/>
</dbReference>
<dbReference type="PANTHER" id="PTHR13627:SF31">
    <property type="entry name" value="RIBITOL 5-PHOSPHATE TRANSFERASE FKRP"/>
    <property type="match status" value="1"/>
</dbReference>
<accession>T0PVX6</accession>
<evidence type="ECO:0000313" key="1">
    <source>
        <dbReference type="EMBL" id="EQC25180.1"/>
    </source>
</evidence>
<dbReference type="InterPro" id="IPR052613">
    <property type="entry name" value="LicD_transferase"/>
</dbReference>
<name>T0PVX6_SAPDV</name>
<dbReference type="OMA" id="RTSACKY"/>
<reference evidence="1 2" key="1">
    <citation type="submission" date="2012-04" db="EMBL/GenBank/DDBJ databases">
        <title>The Genome Sequence of Saprolegnia declina VS20.</title>
        <authorList>
            <consortium name="The Broad Institute Genome Sequencing Platform"/>
            <person name="Russ C."/>
            <person name="Nusbaum C."/>
            <person name="Tyler B."/>
            <person name="van West P."/>
            <person name="Dieguez-Uribeondo J."/>
            <person name="de Bruijn I."/>
            <person name="Tripathy S."/>
            <person name="Jiang R."/>
            <person name="Young S.K."/>
            <person name="Zeng Q."/>
            <person name="Gargeya S."/>
            <person name="Fitzgerald M."/>
            <person name="Haas B."/>
            <person name="Abouelleil A."/>
            <person name="Alvarado L."/>
            <person name="Arachchi H.M."/>
            <person name="Berlin A."/>
            <person name="Chapman S.B."/>
            <person name="Goldberg J."/>
            <person name="Griggs A."/>
            <person name="Gujja S."/>
            <person name="Hansen M."/>
            <person name="Howarth C."/>
            <person name="Imamovic A."/>
            <person name="Larimer J."/>
            <person name="McCowen C."/>
            <person name="Montmayeur A."/>
            <person name="Murphy C."/>
            <person name="Neiman D."/>
            <person name="Pearson M."/>
            <person name="Priest M."/>
            <person name="Roberts A."/>
            <person name="Saif S."/>
            <person name="Shea T."/>
            <person name="Sisk P."/>
            <person name="Sykes S."/>
            <person name="Wortman J."/>
            <person name="Nusbaum C."/>
            <person name="Birren B."/>
        </authorList>
    </citation>
    <scope>NUCLEOTIDE SEQUENCE [LARGE SCALE GENOMIC DNA]</scope>
    <source>
        <strain evidence="1 2">VS20</strain>
    </source>
</reference>
<dbReference type="OrthoDB" id="444255at2759"/>
<dbReference type="GeneID" id="19957658"/>
<dbReference type="Proteomes" id="UP000030762">
    <property type="component" value="Unassembled WGS sequence"/>
</dbReference>
<sequence length="222" mass="24995">MVMPTPAPIVSDSNGNVYPIDPNGKIACAVLNMAHLVEEFVDKTECYTVAERRARLRILLLEAARALEYQKIEFWLDSGSLLGAVREHDVRRDDVDTAIGLTQAAMDQLRQTRLITLHPRYALFLKNSPNHLDAPFSYPSGRFVDTQTGLYTNTVVTEMLGPVVSPHTAACKYCADEGRFNVPTDWIFPLRRCSIDGFDVFCPARADKYLTLMYGDMDMIEQ</sequence>
<proteinExistence type="predicted"/>
<dbReference type="InParanoid" id="T0PVX6"/>
<dbReference type="AlphaFoldDB" id="T0PVX6"/>
<dbReference type="VEuPathDB" id="FungiDB:SDRG_16931"/>
<organism evidence="1 2">
    <name type="scientific">Saprolegnia diclina (strain VS20)</name>
    <dbReference type="NCBI Taxonomy" id="1156394"/>
    <lineage>
        <taxon>Eukaryota</taxon>
        <taxon>Sar</taxon>
        <taxon>Stramenopiles</taxon>
        <taxon>Oomycota</taxon>
        <taxon>Saprolegniomycetes</taxon>
        <taxon>Saprolegniales</taxon>
        <taxon>Saprolegniaceae</taxon>
        <taxon>Saprolegnia</taxon>
    </lineage>
</organism>
<dbReference type="RefSeq" id="XP_008621379.1">
    <property type="nucleotide sequence ID" value="XM_008623157.1"/>
</dbReference>
<dbReference type="EMBL" id="JH767295">
    <property type="protein sequence ID" value="EQC25180.1"/>
    <property type="molecule type" value="Genomic_DNA"/>
</dbReference>
<dbReference type="STRING" id="1156394.T0PVX6"/>
<gene>
    <name evidence="1" type="ORF">SDRG_16931</name>
</gene>
<evidence type="ECO:0000313" key="2">
    <source>
        <dbReference type="Proteomes" id="UP000030762"/>
    </source>
</evidence>
<protein>
    <submittedName>
        <fullName evidence="1">Uncharacterized protein</fullName>
    </submittedName>
</protein>